<dbReference type="InterPro" id="IPR042201">
    <property type="entry name" value="FH2_Formin_sf"/>
</dbReference>
<feature type="compositionally biased region" description="Low complexity" evidence="3">
    <location>
        <begin position="35"/>
        <end position="51"/>
    </location>
</feature>
<dbReference type="SMART" id="SM01139">
    <property type="entry name" value="Drf_FH3"/>
    <property type="match status" value="1"/>
</dbReference>
<feature type="compositionally biased region" description="Low complexity" evidence="3">
    <location>
        <begin position="700"/>
        <end position="717"/>
    </location>
</feature>
<sequence length="1125" mass="127188">MSKDRDKMNYGKFFLDKVSESFRGSRTKDKAKGNSFDSCSTNSSSSGWVSSEMKENDFSPINQPPIDFNDLPTPDLLSMFEKLLDDMNLNDAQKEPLRNSSLENKKLLLSQNDRKDIARNKKVPYDSPADYIKLLSNADESLEKLDEGLKSLRVSLCNNRLGWIQAFGQRGLVLLVNKLDWLTEEIESQCDLSLLGQLRHAQHECIKGFRAFMNNKFGLLEVFENEFALISLVQSLSFRNLPAMIDTVKLLAAVSLVNADKNGHSRILEAFTIVGEMKQQFRFSIIVAGVSEFDNVTLQDACMQLINALITQPDELDLRLHLRNEIIRTGLVWELIEQIEETNHEDLKRQVKIFIEHKDNDADEFYQRFENIRTELDTLNGCSELLTQKIRDTSCESYLLSIFQHLLLIRDDYSVRTAYYKLIEEVISQIILYKNGVDPDFRAHKRFQIDVEDTIEKILEKTKEFETSDNHEPSDGIKKKLESAVVAKQESDAKLSQYYAKIQEFSKETGLLREQIKSLGVEINVPETKPLPAPMSSSAIPKAPPAPPLPGLGAIPRAPPPPPFGSAPPAPPPPPFLGSAPPPPPPLPGGLSLGGPRAPPPPPSFGLPLAPKLPFSIDAEPALPRFLTVKKYCTLNNSTVKTKKLKKLNWKSINPQTLTEESFWAKTREQEIVDENLLSDLEEKFSTKNSAAVFIATSKDSSPSDADAESSSCSSSSGTVIGVRRSKKKRDLKVLDSKNGQTLAILQASLKMSHDEFRNALLEIDDSRLYEATLQQLILALPTDDLMKQLISFSNKEDELAEAETFLVKICSIQKLRSRLQSICFKLKFDEMIDDVKPEIVAATEACDEVKNSQGFRKILEIVLLLGNYMNAFSAAKNVPVYAFDINILTKLNDTKSQDNRSTLMHFVAGVAEEKCPKAGNFTGDFIHVAQAARFSSEIVQKQLSSINQSIKKLEIDLKDYRKQCSNDLFVERMSPFLESAKVRYSLVESMYKNLTAKYASLAKYFAFDSKKCNIDEFFNDLKVFKDQFEQARTDNRKLLENEEKLRRAQEMREKTEKEKLERLEQKRKLIEMSSGGNQEGVMDNLMEALRSGQAFPQRSRTPGKRVPTQQKREAYSRRRSRGAD</sequence>
<dbReference type="InterPro" id="IPR044933">
    <property type="entry name" value="DIA_GBD_sf"/>
</dbReference>
<dbReference type="InterPro" id="IPR010472">
    <property type="entry name" value="FH3_dom"/>
</dbReference>
<feature type="region of interest" description="Disordered" evidence="3">
    <location>
        <begin position="1071"/>
        <end position="1125"/>
    </location>
</feature>
<dbReference type="AlphaFoldDB" id="A0A915JFD6"/>
<dbReference type="InterPro" id="IPR014768">
    <property type="entry name" value="GBD/FH3_dom"/>
</dbReference>
<name>A0A915JFD6_ROMCU</name>
<dbReference type="Gene3D" id="1.20.58.2220">
    <property type="entry name" value="Formin, FH2 domain"/>
    <property type="match status" value="1"/>
</dbReference>
<keyword evidence="2" id="KW-0175">Coiled coil</keyword>
<dbReference type="Gene3D" id="1.10.238.150">
    <property type="entry name" value="Formin, FH3 diaphanous domain"/>
    <property type="match status" value="1"/>
</dbReference>
<feature type="compositionally biased region" description="Basic and acidic residues" evidence="3">
    <location>
        <begin position="1111"/>
        <end position="1125"/>
    </location>
</feature>
<dbReference type="InterPro" id="IPR016024">
    <property type="entry name" value="ARM-type_fold"/>
</dbReference>
<feature type="region of interest" description="Disordered" evidence="3">
    <location>
        <begin position="700"/>
        <end position="724"/>
    </location>
</feature>
<evidence type="ECO:0000256" key="3">
    <source>
        <dbReference type="SAM" id="MobiDB-lite"/>
    </source>
</evidence>
<dbReference type="GO" id="GO:0005884">
    <property type="term" value="C:actin filament"/>
    <property type="evidence" value="ECO:0007669"/>
    <property type="project" value="TreeGrafter"/>
</dbReference>
<dbReference type="WBParaSite" id="nRc.2.0.1.t24530-RA">
    <property type="protein sequence ID" value="nRc.2.0.1.t24530-RA"/>
    <property type="gene ID" value="nRc.2.0.1.g24530"/>
</dbReference>
<feature type="region of interest" description="Disordered" evidence="3">
    <location>
        <begin position="23"/>
        <end position="65"/>
    </location>
</feature>
<evidence type="ECO:0000259" key="4">
    <source>
        <dbReference type="PROSITE" id="PS51231"/>
    </source>
</evidence>
<feature type="domain" description="FH2" evidence="6">
    <location>
        <begin position="635"/>
        <end position="1055"/>
    </location>
</feature>
<feature type="compositionally biased region" description="Pro residues" evidence="3">
    <location>
        <begin position="557"/>
        <end position="588"/>
    </location>
</feature>
<dbReference type="InterPro" id="IPR015425">
    <property type="entry name" value="FH2_Formin"/>
</dbReference>
<dbReference type="Gene3D" id="1.25.10.10">
    <property type="entry name" value="Leucine-rich Repeat Variant"/>
    <property type="match status" value="1"/>
</dbReference>
<evidence type="ECO:0000256" key="2">
    <source>
        <dbReference type="ARBA" id="ARBA00023054"/>
    </source>
</evidence>
<proteinExistence type="inferred from homology"/>
<dbReference type="Gene3D" id="6.10.30.30">
    <property type="match status" value="1"/>
</dbReference>
<dbReference type="PROSITE" id="PS51232">
    <property type="entry name" value="GBD_FH3"/>
    <property type="match status" value="1"/>
</dbReference>
<evidence type="ECO:0000313" key="7">
    <source>
        <dbReference type="Proteomes" id="UP000887565"/>
    </source>
</evidence>
<dbReference type="InterPro" id="IPR051412">
    <property type="entry name" value="Formin_Homology_Diaphanous_sf"/>
</dbReference>
<evidence type="ECO:0000259" key="6">
    <source>
        <dbReference type="PROSITE" id="PS51444"/>
    </source>
</evidence>
<feature type="domain" description="GBD/FH3" evidence="5">
    <location>
        <begin position="68"/>
        <end position="438"/>
    </location>
</feature>
<dbReference type="Gene3D" id="1.20.58.630">
    <property type="match status" value="1"/>
</dbReference>
<comment type="similarity">
    <text evidence="1">Belongs to the formin homology family. Diaphanous subfamily.</text>
</comment>
<dbReference type="SUPFAM" id="SSF101447">
    <property type="entry name" value="Formin homology 2 domain (FH2 domain)"/>
    <property type="match status" value="1"/>
</dbReference>
<dbReference type="PANTHER" id="PTHR45691">
    <property type="entry name" value="PROTEIN DIAPHANOUS"/>
    <property type="match status" value="1"/>
</dbReference>
<evidence type="ECO:0000256" key="1">
    <source>
        <dbReference type="ARBA" id="ARBA00008214"/>
    </source>
</evidence>
<protein>
    <submittedName>
        <fullName evidence="8">Uncharacterized protein</fullName>
    </submittedName>
</protein>
<dbReference type="OMA" id="WEVKNPM"/>
<evidence type="ECO:0000313" key="8">
    <source>
        <dbReference type="WBParaSite" id="nRc.2.0.1.t24530-RA"/>
    </source>
</evidence>
<dbReference type="Proteomes" id="UP000887565">
    <property type="component" value="Unplaced"/>
</dbReference>
<dbReference type="Pfam" id="PF06371">
    <property type="entry name" value="Drf_GBD"/>
    <property type="match status" value="1"/>
</dbReference>
<organism evidence="7 8">
    <name type="scientific">Romanomermis culicivorax</name>
    <name type="common">Nematode worm</name>
    <dbReference type="NCBI Taxonomy" id="13658"/>
    <lineage>
        <taxon>Eukaryota</taxon>
        <taxon>Metazoa</taxon>
        <taxon>Ecdysozoa</taxon>
        <taxon>Nematoda</taxon>
        <taxon>Enoplea</taxon>
        <taxon>Dorylaimia</taxon>
        <taxon>Mermithida</taxon>
        <taxon>Mermithoidea</taxon>
        <taxon>Mermithidae</taxon>
        <taxon>Romanomermis</taxon>
    </lineage>
</organism>
<dbReference type="InterPro" id="IPR014767">
    <property type="entry name" value="DAD_dom"/>
</dbReference>
<dbReference type="SMART" id="SM01140">
    <property type="entry name" value="Drf_GBD"/>
    <property type="match status" value="1"/>
</dbReference>
<dbReference type="GO" id="GO:0031267">
    <property type="term" value="F:small GTPase binding"/>
    <property type="evidence" value="ECO:0007669"/>
    <property type="project" value="InterPro"/>
</dbReference>
<dbReference type="GO" id="GO:0030041">
    <property type="term" value="P:actin filament polymerization"/>
    <property type="evidence" value="ECO:0007669"/>
    <property type="project" value="TreeGrafter"/>
</dbReference>
<dbReference type="PROSITE" id="PS51231">
    <property type="entry name" value="DAD"/>
    <property type="match status" value="1"/>
</dbReference>
<dbReference type="Pfam" id="PF06367">
    <property type="entry name" value="Drf_FH3"/>
    <property type="match status" value="1"/>
</dbReference>
<dbReference type="InterPro" id="IPR011989">
    <property type="entry name" value="ARM-like"/>
</dbReference>
<accession>A0A915JFD6</accession>
<dbReference type="SMART" id="SM00498">
    <property type="entry name" value="FH2"/>
    <property type="match status" value="1"/>
</dbReference>
<dbReference type="PROSITE" id="PS51444">
    <property type="entry name" value="FH2"/>
    <property type="match status" value="1"/>
</dbReference>
<dbReference type="GO" id="GO:0003779">
    <property type="term" value="F:actin binding"/>
    <property type="evidence" value="ECO:0007669"/>
    <property type="project" value="InterPro"/>
</dbReference>
<feature type="region of interest" description="Disordered" evidence="3">
    <location>
        <begin position="526"/>
        <end position="606"/>
    </location>
</feature>
<dbReference type="SUPFAM" id="SSF48371">
    <property type="entry name" value="ARM repeat"/>
    <property type="match status" value="1"/>
</dbReference>
<dbReference type="Pfam" id="PF02181">
    <property type="entry name" value="FH2"/>
    <property type="match status" value="1"/>
</dbReference>
<feature type="domain" description="DAD" evidence="4">
    <location>
        <begin position="1076"/>
        <end position="1121"/>
    </location>
</feature>
<dbReference type="PANTHER" id="PTHR45691:SF6">
    <property type="entry name" value="PROTEIN DIAPHANOUS"/>
    <property type="match status" value="1"/>
</dbReference>
<evidence type="ECO:0000259" key="5">
    <source>
        <dbReference type="PROSITE" id="PS51232"/>
    </source>
</evidence>
<reference evidence="8" key="1">
    <citation type="submission" date="2022-11" db="UniProtKB">
        <authorList>
            <consortium name="WormBaseParasite"/>
        </authorList>
    </citation>
    <scope>IDENTIFICATION</scope>
</reference>
<keyword evidence="7" id="KW-1185">Reference proteome</keyword>
<dbReference type="InterPro" id="IPR010473">
    <property type="entry name" value="GTPase-bd"/>
</dbReference>
<dbReference type="Gene3D" id="1.10.20.40">
    <property type="entry name" value="Formin, diaphanous GTPase-binding domain"/>
    <property type="match status" value="1"/>
</dbReference>